<keyword evidence="2" id="KW-1185">Reference proteome</keyword>
<gene>
    <name evidence="3" type="primary">LOC125777807</name>
</gene>
<dbReference type="RefSeq" id="XP_049309489.1">
    <property type="nucleotide sequence ID" value="XM_049453532.1"/>
</dbReference>
<accession>A0ABM3JJT2</accession>
<dbReference type="Proteomes" id="UP001652620">
    <property type="component" value="Chromosome 1"/>
</dbReference>
<dbReference type="PROSITE" id="PS50994">
    <property type="entry name" value="INTEGRASE"/>
    <property type="match status" value="1"/>
</dbReference>
<name>A0ABM3JJT2_BACDO</name>
<sequence>MVDDLSAQAFLDAFTRFVSRRGPCRDLYSDNGTAFVGANRLLKEDLAAWQGENNQRSLANSGTHWHFITPSAPHQGGLWEAAVKSAKHHLVRCVGTQVMWYSQLQTLAVRIEACLNSRPITPLYDDPEEKLALTPGDFLIGSPLLAVPEPDIKQIPSNRLKQWQLVRQIQQGFWKRWSEEYLTILQRRNKWLRRTKNIREPVSNPLVSGSSDNSTSRS</sequence>
<proteinExistence type="predicted"/>
<reference evidence="3" key="2">
    <citation type="submission" date="2025-08" db="UniProtKB">
        <authorList>
            <consortium name="RefSeq"/>
        </authorList>
    </citation>
    <scope>IDENTIFICATION</scope>
    <source>
        <tissue evidence="3">Adult</tissue>
    </source>
</reference>
<dbReference type="GeneID" id="125777807"/>
<dbReference type="Gene3D" id="3.30.420.10">
    <property type="entry name" value="Ribonuclease H-like superfamily/Ribonuclease H"/>
    <property type="match status" value="1"/>
</dbReference>
<dbReference type="SUPFAM" id="SSF53098">
    <property type="entry name" value="Ribonuclease H-like"/>
    <property type="match status" value="1"/>
</dbReference>
<protein>
    <submittedName>
        <fullName evidence="3">Uncharacterized protein LOC125777807</fullName>
    </submittedName>
</protein>
<dbReference type="Pfam" id="PF18701">
    <property type="entry name" value="DUF5641"/>
    <property type="match status" value="1"/>
</dbReference>
<organism evidence="2 3">
    <name type="scientific">Bactrocera dorsalis</name>
    <name type="common">Oriental fruit fly</name>
    <name type="synonym">Dacus dorsalis</name>
    <dbReference type="NCBI Taxonomy" id="27457"/>
    <lineage>
        <taxon>Eukaryota</taxon>
        <taxon>Metazoa</taxon>
        <taxon>Ecdysozoa</taxon>
        <taxon>Arthropoda</taxon>
        <taxon>Hexapoda</taxon>
        <taxon>Insecta</taxon>
        <taxon>Pterygota</taxon>
        <taxon>Neoptera</taxon>
        <taxon>Endopterygota</taxon>
        <taxon>Diptera</taxon>
        <taxon>Brachycera</taxon>
        <taxon>Muscomorpha</taxon>
        <taxon>Tephritoidea</taxon>
        <taxon>Tephritidae</taxon>
        <taxon>Bactrocera</taxon>
        <taxon>Bactrocera</taxon>
    </lineage>
</organism>
<evidence type="ECO:0000313" key="3">
    <source>
        <dbReference type="RefSeq" id="XP_049309489.1"/>
    </source>
</evidence>
<dbReference type="InterPro" id="IPR012337">
    <property type="entry name" value="RNaseH-like_sf"/>
</dbReference>
<feature type="domain" description="Integrase catalytic" evidence="1">
    <location>
        <begin position="1"/>
        <end position="143"/>
    </location>
</feature>
<reference evidence="2" key="1">
    <citation type="submission" date="2025-05" db="UniProtKB">
        <authorList>
            <consortium name="RefSeq"/>
        </authorList>
    </citation>
    <scope>NUCLEOTIDE SEQUENCE [LARGE SCALE GENOMIC DNA]</scope>
</reference>
<dbReference type="InterPro" id="IPR001584">
    <property type="entry name" value="Integrase_cat-core"/>
</dbReference>
<dbReference type="InterPro" id="IPR036397">
    <property type="entry name" value="RNaseH_sf"/>
</dbReference>
<evidence type="ECO:0000259" key="1">
    <source>
        <dbReference type="PROSITE" id="PS50994"/>
    </source>
</evidence>
<dbReference type="InterPro" id="IPR040676">
    <property type="entry name" value="DUF5641"/>
</dbReference>
<dbReference type="PANTHER" id="PTHR47331">
    <property type="entry name" value="PHD-TYPE DOMAIN-CONTAINING PROTEIN"/>
    <property type="match status" value="1"/>
</dbReference>
<evidence type="ECO:0000313" key="2">
    <source>
        <dbReference type="Proteomes" id="UP001652620"/>
    </source>
</evidence>